<keyword evidence="2" id="KW-1185">Reference proteome</keyword>
<dbReference type="Proteomes" id="UP001410394">
    <property type="component" value="Unassembled WGS sequence"/>
</dbReference>
<accession>A0ABU9YTB9</accession>
<dbReference type="EMBL" id="JBDIVE010000001">
    <property type="protein sequence ID" value="MEN3066852.1"/>
    <property type="molecule type" value="Genomic_DNA"/>
</dbReference>
<sequence>MCAGLLGMLPAAQAAEDLLPLLAQDLPAGCGCQVRPLQSPRGAPVLVWSGEGRKDGWVRVAEGLQTLSLRDEKHIPLRQGPPRPGDRFVLYLANGDWQAQVLGLAEENTCGRQHKTCSQHRYRGRLLLQHKGGAQRERLIDLRCDCP</sequence>
<comment type="caution">
    <text evidence="1">The sequence shown here is derived from an EMBL/GenBank/DDBJ whole genome shotgun (WGS) entry which is preliminary data.</text>
</comment>
<reference evidence="1 2" key="1">
    <citation type="journal article" date="2018" name="Int. J. Syst. Evol. Microbiol.">
        <title>Uliginosibacterium sediminicola sp. nov., isolated from freshwater sediment.</title>
        <authorList>
            <person name="Hwang W.M."/>
            <person name="Kim S.M."/>
            <person name="Kang K."/>
            <person name="Ahn T.Y."/>
        </authorList>
    </citation>
    <scope>NUCLEOTIDE SEQUENCE [LARGE SCALE GENOMIC DNA]</scope>
    <source>
        <strain evidence="1 2">M1-21</strain>
    </source>
</reference>
<gene>
    <name evidence="1" type="ORF">ABDB84_00090</name>
</gene>
<organism evidence="1 2">
    <name type="scientific">Uliginosibacterium sediminicola</name>
    <dbReference type="NCBI Taxonomy" id="2024550"/>
    <lineage>
        <taxon>Bacteria</taxon>
        <taxon>Pseudomonadati</taxon>
        <taxon>Pseudomonadota</taxon>
        <taxon>Betaproteobacteria</taxon>
        <taxon>Rhodocyclales</taxon>
        <taxon>Zoogloeaceae</taxon>
        <taxon>Uliginosibacterium</taxon>
    </lineage>
</organism>
<evidence type="ECO:0000313" key="2">
    <source>
        <dbReference type="Proteomes" id="UP001410394"/>
    </source>
</evidence>
<protein>
    <submittedName>
        <fullName evidence="1">Uncharacterized protein</fullName>
    </submittedName>
</protein>
<name>A0ABU9YTB9_9RHOO</name>
<evidence type="ECO:0000313" key="1">
    <source>
        <dbReference type="EMBL" id="MEN3066852.1"/>
    </source>
</evidence>
<dbReference type="RefSeq" id="WP_345917623.1">
    <property type="nucleotide sequence ID" value="NZ_JBDIVE010000001.1"/>
</dbReference>
<proteinExistence type="predicted"/>